<dbReference type="GO" id="GO:0019379">
    <property type="term" value="P:sulfate assimilation, phosphoadenylyl sulfate reduction by phosphoadenylyl-sulfate reductase (thioredoxin)"/>
    <property type="evidence" value="ECO:0007669"/>
    <property type="project" value="InterPro"/>
</dbReference>
<comment type="cofactor">
    <cofactor evidence="1">
        <name>[4Fe-4S] cluster</name>
        <dbReference type="ChEBI" id="CHEBI:49883"/>
    </cofactor>
</comment>
<dbReference type="InterPro" id="IPR004511">
    <property type="entry name" value="PAPS/APS_Rdtase"/>
</dbReference>
<protein>
    <recommendedName>
        <fullName evidence="10">Adenosine 5'-phosphosulfate reductase</fullName>
        <ecNumber evidence="9">1.8.4.10</ecNumber>
    </recommendedName>
    <alternativeName>
        <fullName evidence="12">5'-adenylylsulfate reductase</fullName>
    </alternativeName>
    <alternativeName>
        <fullName evidence="11">Thioredoxin-dependent 5'-adenylylsulfate reductase</fullName>
    </alternativeName>
</protein>
<evidence type="ECO:0000256" key="7">
    <source>
        <dbReference type="ARBA" id="ARBA00024298"/>
    </source>
</evidence>
<evidence type="ECO:0000256" key="10">
    <source>
        <dbReference type="ARBA" id="ARBA00029514"/>
    </source>
</evidence>
<keyword evidence="4 15" id="KW-0560">Oxidoreductase</keyword>
<dbReference type="EC" id="1.8.4.10" evidence="9"/>
<dbReference type="InterPro" id="IPR014729">
    <property type="entry name" value="Rossmann-like_a/b/a_fold"/>
</dbReference>
<evidence type="ECO:0000313" key="15">
    <source>
        <dbReference type="EMBL" id="SPC33298.1"/>
    </source>
</evidence>
<dbReference type="PANTHER" id="PTHR46482:SF9">
    <property type="entry name" value="5'-ADENYLYLSULFATE REDUCTASE 1, CHLOROPLASTIC"/>
    <property type="match status" value="1"/>
</dbReference>
<dbReference type="Pfam" id="PF01507">
    <property type="entry name" value="PAPS_reduct"/>
    <property type="match status" value="1"/>
</dbReference>
<feature type="domain" description="Phosphoadenosine phosphosulphate reductase" evidence="14">
    <location>
        <begin position="53"/>
        <end position="228"/>
    </location>
</feature>
<dbReference type="InterPro" id="IPR002500">
    <property type="entry name" value="PAPS_reduct_dom"/>
</dbReference>
<evidence type="ECO:0000256" key="1">
    <source>
        <dbReference type="ARBA" id="ARBA00001966"/>
    </source>
</evidence>
<dbReference type="PANTHER" id="PTHR46482">
    <property type="entry name" value="5'-ADENYLYLSULFATE REDUCTASE 3, CHLOROPLASTIC"/>
    <property type="match status" value="1"/>
</dbReference>
<dbReference type="CDD" id="cd23945">
    <property type="entry name" value="PAPS_reductase"/>
    <property type="match status" value="1"/>
</dbReference>
<dbReference type="Gene3D" id="3.40.50.620">
    <property type="entry name" value="HUPs"/>
    <property type="match status" value="1"/>
</dbReference>
<evidence type="ECO:0000256" key="6">
    <source>
        <dbReference type="ARBA" id="ARBA00023014"/>
    </source>
</evidence>
<dbReference type="GO" id="GO:0043866">
    <property type="term" value="F:adenylyl-sulfate reductase (thioredoxin) activity"/>
    <property type="evidence" value="ECO:0007669"/>
    <property type="project" value="UniProtKB-EC"/>
</dbReference>
<comment type="function">
    <text evidence="7">Catalyzes the formation of sulfite from adenosine 5'-phosphosulfate (APS) using thioredoxin as an electron donor.</text>
</comment>
<evidence type="ECO:0000256" key="4">
    <source>
        <dbReference type="ARBA" id="ARBA00023002"/>
    </source>
</evidence>
<dbReference type="SUPFAM" id="SSF52402">
    <property type="entry name" value="Adenine nucleotide alpha hydrolases-like"/>
    <property type="match status" value="1"/>
</dbReference>
<dbReference type="NCBIfam" id="TIGR02055">
    <property type="entry name" value="APS_reductase"/>
    <property type="match status" value="1"/>
</dbReference>
<evidence type="ECO:0000256" key="2">
    <source>
        <dbReference type="ARBA" id="ARBA00022490"/>
    </source>
</evidence>
<evidence type="ECO:0000256" key="3">
    <source>
        <dbReference type="ARBA" id="ARBA00022723"/>
    </source>
</evidence>
<keyword evidence="2" id="KW-0963">Cytoplasm</keyword>
<keyword evidence="6" id="KW-0411">Iron-sulfur</keyword>
<evidence type="ECO:0000256" key="8">
    <source>
        <dbReference type="ARBA" id="ARBA00024327"/>
    </source>
</evidence>
<dbReference type="GO" id="GO:0051536">
    <property type="term" value="F:iron-sulfur cluster binding"/>
    <property type="evidence" value="ECO:0007669"/>
    <property type="project" value="UniProtKB-KW"/>
</dbReference>
<evidence type="ECO:0000256" key="11">
    <source>
        <dbReference type="ARBA" id="ARBA00030894"/>
    </source>
</evidence>
<dbReference type="GO" id="GO:0046872">
    <property type="term" value="F:metal ion binding"/>
    <property type="evidence" value="ECO:0007669"/>
    <property type="project" value="UniProtKB-KW"/>
</dbReference>
<dbReference type="NCBIfam" id="TIGR00434">
    <property type="entry name" value="cysH"/>
    <property type="match status" value="1"/>
</dbReference>
<dbReference type="AlphaFoldDB" id="A0A2K5ANS6"/>
<evidence type="ECO:0000256" key="12">
    <source>
        <dbReference type="ARBA" id="ARBA00032041"/>
    </source>
</evidence>
<evidence type="ECO:0000259" key="14">
    <source>
        <dbReference type="Pfam" id="PF01507"/>
    </source>
</evidence>
<evidence type="ECO:0000256" key="9">
    <source>
        <dbReference type="ARBA" id="ARBA00024386"/>
    </source>
</evidence>
<keyword evidence="3" id="KW-0479">Metal-binding</keyword>
<dbReference type="Proteomes" id="UP000236248">
    <property type="component" value="Chromosome NCAV"/>
</dbReference>
<gene>
    <name evidence="15" type="primary">cysH</name>
    <name evidence="15" type="ORF">NCAV_0098</name>
</gene>
<dbReference type="GO" id="GO:0004604">
    <property type="term" value="F:phosphoadenylyl-sulfate reductase (thioredoxin) activity"/>
    <property type="evidence" value="ECO:0007669"/>
    <property type="project" value="InterPro"/>
</dbReference>
<evidence type="ECO:0000313" key="16">
    <source>
        <dbReference type="Proteomes" id="UP000236248"/>
    </source>
</evidence>
<comment type="catalytic activity">
    <reaction evidence="13">
        <text>[thioredoxin]-disulfide + sulfite + AMP + 2 H(+) = adenosine 5'-phosphosulfate + [thioredoxin]-dithiol</text>
        <dbReference type="Rhea" id="RHEA:21976"/>
        <dbReference type="Rhea" id="RHEA-COMP:10698"/>
        <dbReference type="Rhea" id="RHEA-COMP:10700"/>
        <dbReference type="ChEBI" id="CHEBI:15378"/>
        <dbReference type="ChEBI" id="CHEBI:17359"/>
        <dbReference type="ChEBI" id="CHEBI:29950"/>
        <dbReference type="ChEBI" id="CHEBI:50058"/>
        <dbReference type="ChEBI" id="CHEBI:58243"/>
        <dbReference type="ChEBI" id="CHEBI:456215"/>
        <dbReference type="EC" id="1.8.4.10"/>
    </reaction>
</comment>
<keyword evidence="16" id="KW-1185">Reference proteome</keyword>
<dbReference type="HAMAP" id="MF_00063">
    <property type="entry name" value="CysH"/>
    <property type="match status" value="1"/>
</dbReference>
<evidence type="ECO:0000256" key="5">
    <source>
        <dbReference type="ARBA" id="ARBA00023004"/>
    </source>
</evidence>
<accession>A0A2K5ANS6</accession>
<comment type="pathway">
    <text evidence="8">Sulfur metabolism; hydrogen sulfide biosynthesis; sulfite from sulfate.</text>
</comment>
<dbReference type="GO" id="GO:0019344">
    <property type="term" value="P:cysteine biosynthetic process"/>
    <property type="evidence" value="ECO:0007669"/>
    <property type="project" value="InterPro"/>
</dbReference>
<dbReference type="EMBL" id="LT981265">
    <property type="protein sequence ID" value="SPC33298.1"/>
    <property type="molecule type" value="Genomic_DNA"/>
</dbReference>
<sequence>MLLSNIYESRLRFINNWFQTSCMQSVEAIAKEFESKSAEELLRWAIDKFHPRIALASSFGAEDVVLIDMLARIRKDVRIFTLDTGRLNQETYDVMDAIRDRYGVSIEVYFPDAKEVEEMVRKYGLNLFYHSVELRKLCCEVRKVKPLNRALNGLDAWITGLRREQADTRANIAKVEVDAQHNGILKINPLADWTWSMVWEYIRRNKVPYNKLHDKGYPSIGCEPCTRAVQPGEPFRAGRWWWEQDSYKECGLHLNPLKSKG</sequence>
<dbReference type="PIRSF" id="PIRSF000857">
    <property type="entry name" value="PAPS_reductase"/>
    <property type="match status" value="1"/>
</dbReference>
<organism evidence="15 16">
    <name type="scientific">Candidatus Nitrosocaldus cavascurensis</name>
    <dbReference type="NCBI Taxonomy" id="2058097"/>
    <lineage>
        <taxon>Archaea</taxon>
        <taxon>Nitrososphaerota</taxon>
        <taxon>Nitrososphaeria</taxon>
        <taxon>Candidatus Nitrosocaldales</taxon>
        <taxon>Candidatus Nitrosocaldaceae</taxon>
        <taxon>Candidatus Nitrosocaldus</taxon>
    </lineage>
</organism>
<keyword evidence="5" id="KW-0408">Iron</keyword>
<proteinExistence type="inferred from homology"/>
<evidence type="ECO:0000256" key="13">
    <source>
        <dbReference type="ARBA" id="ARBA00048441"/>
    </source>
</evidence>
<dbReference type="InterPro" id="IPR011798">
    <property type="entry name" value="APS_reductase"/>
</dbReference>
<name>A0A2K5ANS6_9ARCH</name>
<dbReference type="NCBIfam" id="NF002537">
    <property type="entry name" value="PRK02090.1"/>
    <property type="match status" value="1"/>
</dbReference>
<reference evidence="16" key="1">
    <citation type="submission" date="2018-01" db="EMBL/GenBank/DDBJ databases">
        <authorList>
            <person name="Kerou L M."/>
        </authorList>
    </citation>
    <scope>NUCLEOTIDE SEQUENCE [LARGE SCALE GENOMIC DNA]</scope>
    <source>
        <strain evidence="16">SCU2</strain>
    </source>
</reference>
<dbReference type="KEGG" id="ncv:NCAV_0098"/>